<dbReference type="GO" id="GO:0016884">
    <property type="term" value="F:carbon-nitrogen ligase activity, with glutamine as amido-N-donor"/>
    <property type="evidence" value="ECO:0007669"/>
    <property type="project" value="InterPro"/>
</dbReference>
<organism evidence="1">
    <name type="scientific">Candidatus Kentrum sp. FW</name>
    <dbReference type="NCBI Taxonomy" id="2126338"/>
    <lineage>
        <taxon>Bacteria</taxon>
        <taxon>Pseudomonadati</taxon>
        <taxon>Pseudomonadota</taxon>
        <taxon>Gammaproteobacteria</taxon>
        <taxon>Candidatus Kentrum</taxon>
    </lineage>
</organism>
<dbReference type="AlphaFoldDB" id="A0A450TMA1"/>
<dbReference type="InterPro" id="IPR042184">
    <property type="entry name" value="YqeY/Aim41_N"/>
</dbReference>
<reference evidence="1" key="1">
    <citation type="submission" date="2019-02" db="EMBL/GenBank/DDBJ databases">
        <authorList>
            <person name="Gruber-Vodicka R. H."/>
            <person name="Seah K. B. B."/>
        </authorList>
    </citation>
    <scope>NUCLEOTIDE SEQUENCE</scope>
    <source>
        <strain evidence="1">BECK_BZ131</strain>
    </source>
</reference>
<dbReference type="SUPFAM" id="SSF89095">
    <property type="entry name" value="GatB/YqeY motif"/>
    <property type="match status" value="1"/>
</dbReference>
<accession>A0A450TMA1</accession>
<dbReference type="Gene3D" id="1.10.10.410">
    <property type="match status" value="1"/>
</dbReference>
<evidence type="ECO:0000313" key="1">
    <source>
        <dbReference type="EMBL" id="VFJ68832.1"/>
    </source>
</evidence>
<dbReference type="PANTHER" id="PTHR28055:SF1">
    <property type="entry name" value="ALTERED INHERITANCE OF MITOCHONDRIA PROTEIN 41, MITOCHONDRIAL"/>
    <property type="match status" value="1"/>
</dbReference>
<dbReference type="Pfam" id="PF09424">
    <property type="entry name" value="YqeY"/>
    <property type="match status" value="1"/>
</dbReference>
<dbReference type="EMBL" id="CAADFE010000016">
    <property type="protein sequence ID" value="VFJ68832.1"/>
    <property type="molecule type" value="Genomic_DNA"/>
</dbReference>
<sequence>MDNTLKQRIQDDTAAAMRAKDKQRLGVLRLVGAAIKQQEVDTRATLDDAALLAILEKMLKQRRDSREQFQKAGRSDLADQEAFEIAVISEYMPTPFTPAEIDALVAEAIAQSGAQSLKDMGKVMSLLRTRLQGRADMGAVSAKVKEKLASIA</sequence>
<evidence type="ECO:0008006" key="2">
    <source>
        <dbReference type="Google" id="ProtNLM"/>
    </source>
</evidence>
<dbReference type="InterPro" id="IPR003789">
    <property type="entry name" value="Asn/Gln_tRNA_amidoTrase-B-like"/>
</dbReference>
<dbReference type="InterPro" id="IPR019004">
    <property type="entry name" value="YqeY/Aim41"/>
</dbReference>
<gene>
    <name evidence="1" type="ORF">BECKFW1821C_GA0114237_101629</name>
</gene>
<dbReference type="InterPro" id="IPR023168">
    <property type="entry name" value="GatB_Yqey_C_2"/>
</dbReference>
<dbReference type="Gene3D" id="1.10.1510.10">
    <property type="entry name" value="Uncharacterised protein YqeY/AIM41 PF09424, N-terminal domain"/>
    <property type="match status" value="1"/>
</dbReference>
<dbReference type="PANTHER" id="PTHR28055">
    <property type="entry name" value="ALTERED INHERITANCE OF MITOCHONDRIA PROTEIN 41, MITOCHONDRIAL"/>
    <property type="match status" value="1"/>
</dbReference>
<proteinExistence type="predicted"/>
<protein>
    <recommendedName>
        <fullName evidence="2">Glutamyl-tRNA amidotransferase</fullName>
    </recommendedName>
</protein>
<name>A0A450TMA1_9GAMM</name>